<dbReference type="Proteomes" id="UP000039324">
    <property type="component" value="Unassembled WGS sequence"/>
</dbReference>
<feature type="compositionally biased region" description="Low complexity" evidence="5">
    <location>
        <begin position="202"/>
        <end position="226"/>
    </location>
</feature>
<feature type="compositionally biased region" description="Pro residues" evidence="5">
    <location>
        <begin position="40"/>
        <end position="57"/>
    </location>
</feature>
<evidence type="ECO:0000313" key="9">
    <source>
        <dbReference type="Proteomes" id="UP000039324"/>
    </source>
</evidence>
<keyword evidence="1" id="KW-0479">Metal-binding</keyword>
<evidence type="ECO:0000313" key="8">
    <source>
        <dbReference type="EMBL" id="SPR00671.1"/>
    </source>
</evidence>
<keyword evidence="2 4" id="KW-0863">Zinc-finger</keyword>
<accession>A0A0G4INI0</accession>
<evidence type="ECO:0000256" key="4">
    <source>
        <dbReference type="PROSITE-ProRule" id="PRU00146"/>
    </source>
</evidence>
<keyword evidence="9" id="KW-1185">Reference proteome</keyword>
<dbReference type="EMBL" id="OVEO01000015">
    <property type="protein sequence ID" value="SPR00671.1"/>
    <property type="molecule type" value="Genomic_DNA"/>
</dbReference>
<reference evidence="7 9" key="1">
    <citation type="submission" date="2015-02" db="EMBL/GenBank/DDBJ databases">
        <authorList>
            <person name="Chooi Y.-H."/>
        </authorList>
    </citation>
    <scope>NUCLEOTIDE SEQUENCE [LARGE SCALE GENOMIC DNA]</scope>
    <source>
        <strain evidence="7">E3</strain>
    </source>
</reference>
<sequence length="371" mass="40878">MSFTDGFMEIEPVTPDYFEDSDEEPMSSAPRHTQSTTSTPPMPTTPQPPFPSQPRPVPNNNRLMTPTNIHAAAAPARSPTMIAGDHAVSEKQASPNGNRARDTNAELRDFEAFISEYSSKGTQADIVVLHTALMAKQRGSSVCLCRIAQRCRNCLSCQSHCRCPKSTSEAAGNSIAQRIVQQHQQQQAQQPQSRKVPAAGTQPARLPSQSQPQRQQHQQQQQQQPQRRPPPQFIGDLAQMYVTRKTNLAGLACDPCSSKVPPSHPHQLTCDGCSRMAHISCITRLPDLLPQPPWYCKQCFPEASHIYYPGSLKPLSATEVGRVTQIVQGAALRLPLNVQIQYVEGFMKRVQLSGHSRVFIHTKGIAPPKAS</sequence>
<dbReference type="Proteomes" id="UP000290189">
    <property type="component" value="Unassembled WGS sequence"/>
</dbReference>
<dbReference type="AlphaFoldDB" id="A0A0G4INI0"/>
<feature type="compositionally biased region" description="Low complexity" evidence="5">
    <location>
        <begin position="178"/>
        <end position="192"/>
    </location>
</feature>
<dbReference type="InterPro" id="IPR013083">
    <property type="entry name" value="Znf_RING/FYVE/PHD"/>
</dbReference>
<keyword evidence="3" id="KW-0862">Zinc</keyword>
<feature type="region of interest" description="Disordered" evidence="5">
    <location>
        <begin position="178"/>
        <end position="233"/>
    </location>
</feature>
<keyword evidence="8" id="KW-0496">Mitochondrion</keyword>
<proteinExistence type="predicted"/>
<dbReference type="GO" id="GO:0008270">
    <property type="term" value="F:zinc ion binding"/>
    <property type="evidence" value="ECO:0007669"/>
    <property type="project" value="UniProtKB-KW"/>
</dbReference>
<evidence type="ECO:0000256" key="2">
    <source>
        <dbReference type="ARBA" id="ARBA00022771"/>
    </source>
</evidence>
<evidence type="ECO:0000256" key="1">
    <source>
        <dbReference type="ARBA" id="ARBA00022723"/>
    </source>
</evidence>
<evidence type="ECO:0000256" key="3">
    <source>
        <dbReference type="ARBA" id="ARBA00022833"/>
    </source>
</evidence>
<geneLocation type="mitochondrion" evidence="8"/>
<dbReference type="PROSITE" id="PS50016">
    <property type="entry name" value="ZF_PHD_2"/>
    <property type="match status" value="1"/>
</dbReference>
<reference evidence="8 10" key="2">
    <citation type="submission" date="2018-03" db="EMBL/GenBank/DDBJ databases">
        <authorList>
            <person name="Fogelqvist J."/>
        </authorList>
    </citation>
    <scope>NUCLEOTIDE SEQUENCE [LARGE SCALE GENOMIC DNA]</scope>
</reference>
<feature type="domain" description="PHD-type" evidence="6">
    <location>
        <begin position="250"/>
        <end position="302"/>
    </location>
</feature>
<dbReference type="InterPro" id="IPR019787">
    <property type="entry name" value="Znf_PHD-finger"/>
</dbReference>
<dbReference type="Gene3D" id="3.30.40.10">
    <property type="entry name" value="Zinc/RING finger domain, C3HC4 (zinc finger)"/>
    <property type="match status" value="1"/>
</dbReference>
<evidence type="ECO:0000259" key="6">
    <source>
        <dbReference type="PROSITE" id="PS50016"/>
    </source>
</evidence>
<organism evidence="7 9">
    <name type="scientific">Plasmodiophora brassicae</name>
    <name type="common">Clubroot disease agent</name>
    <dbReference type="NCBI Taxonomy" id="37360"/>
    <lineage>
        <taxon>Eukaryota</taxon>
        <taxon>Sar</taxon>
        <taxon>Rhizaria</taxon>
        <taxon>Endomyxa</taxon>
        <taxon>Phytomyxea</taxon>
        <taxon>Plasmodiophorida</taxon>
        <taxon>Plasmodiophoridae</taxon>
        <taxon>Plasmodiophora</taxon>
    </lineage>
</organism>
<evidence type="ECO:0000313" key="7">
    <source>
        <dbReference type="EMBL" id="CEO96791.1"/>
    </source>
</evidence>
<protein>
    <recommendedName>
        <fullName evidence="6">PHD-type domain-containing protein</fullName>
    </recommendedName>
</protein>
<dbReference type="EMBL" id="CDSF01000076">
    <property type="protein sequence ID" value="CEO96791.1"/>
    <property type="molecule type" value="Genomic_DNA"/>
</dbReference>
<gene>
    <name evidence="7" type="ORF">PBRA_005395</name>
    <name evidence="8" type="ORF">PLBR_LOCUS7886</name>
</gene>
<dbReference type="SUPFAM" id="SSF57903">
    <property type="entry name" value="FYVE/PHD zinc finger"/>
    <property type="match status" value="1"/>
</dbReference>
<evidence type="ECO:0000313" key="10">
    <source>
        <dbReference type="Proteomes" id="UP000290189"/>
    </source>
</evidence>
<dbReference type="InterPro" id="IPR011011">
    <property type="entry name" value="Znf_FYVE_PHD"/>
</dbReference>
<evidence type="ECO:0000256" key="5">
    <source>
        <dbReference type="SAM" id="MobiDB-lite"/>
    </source>
</evidence>
<feature type="region of interest" description="Disordered" evidence="5">
    <location>
        <begin position="1"/>
        <end position="64"/>
    </location>
</feature>
<name>A0A0G4INI0_PLABS</name>